<protein>
    <submittedName>
        <fullName evidence="1">Uncharacterized protein</fullName>
    </submittedName>
</protein>
<sequence>MKNLQNVVKRKVQKITFNLGVSTLHVQIRFFECLLHKSYRLRIKKWQVRGSEVEVNEFRRRKKQITDRFRSEMGLLVDIRQGRAQMYVKFYSWFYMPASLHKILIHGSDCQRTFKKLDVKNIGFNGNTTLGKCREKVHCERRFAAHPV</sequence>
<gene>
    <name evidence="1" type="ORF">PR048_028896</name>
</gene>
<comment type="caution">
    <text evidence="1">The sequence shown here is derived from an EMBL/GenBank/DDBJ whole genome shotgun (WGS) entry which is preliminary data.</text>
</comment>
<accession>A0ABQ9GBU9</accession>
<proteinExistence type="predicted"/>
<name>A0ABQ9GBU9_9NEOP</name>
<evidence type="ECO:0000313" key="1">
    <source>
        <dbReference type="EMBL" id="KAJ8869887.1"/>
    </source>
</evidence>
<keyword evidence="2" id="KW-1185">Reference proteome</keyword>
<feature type="non-terminal residue" evidence="1">
    <location>
        <position position="148"/>
    </location>
</feature>
<reference evidence="1 2" key="1">
    <citation type="submission" date="2023-02" db="EMBL/GenBank/DDBJ databases">
        <title>LHISI_Scaffold_Assembly.</title>
        <authorList>
            <person name="Stuart O.P."/>
            <person name="Cleave R."/>
            <person name="Magrath M.J.L."/>
            <person name="Mikheyev A.S."/>
        </authorList>
    </citation>
    <scope>NUCLEOTIDE SEQUENCE [LARGE SCALE GENOMIC DNA]</scope>
    <source>
        <strain evidence="1">Daus_M_001</strain>
        <tissue evidence="1">Leg muscle</tissue>
    </source>
</reference>
<dbReference type="EMBL" id="JARBHB010000013">
    <property type="protein sequence ID" value="KAJ8869887.1"/>
    <property type="molecule type" value="Genomic_DNA"/>
</dbReference>
<evidence type="ECO:0000313" key="2">
    <source>
        <dbReference type="Proteomes" id="UP001159363"/>
    </source>
</evidence>
<organism evidence="1 2">
    <name type="scientific">Dryococelus australis</name>
    <dbReference type="NCBI Taxonomy" id="614101"/>
    <lineage>
        <taxon>Eukaryota</taxon>
        <taxon>Metazoa</taxon>
        <taxon>Ecdysozoa</taxon>
        <taxon>Arthropoda</taxon>
        <taxon>Hexapoda</taxon>
        <taxon>Insecta</taxon>
        <taxon>Pterygota</taxon>
        <taxon>Neoptera</taxon>
        <taxon>Polyneoptera</taxon>
        <taxon>Phasmatodea</taxon>
        <taxon>Verophasmatodea</taxon>
        <taxon>Anareolatae</taxon>
        <taxon>Phasmatidae</taxon>
        <taxon>Eurycanthinae</taxon>
        <taxon>Dryococelus</taxon>
    </lineage>
</organism>
<dbReference type="Proteomes" id="UP001159363">
    <property type="component" value="Chromosome 12"/>
</dbReference>